<keyword evidence="6 8" id="KW-1133">Transmembrane helix</keyword>
<keyword evidence="2" id="KW-1003">Cell membrane</keyword>
<dbReference type="PANTHER" id="PTHR33908:SF11">
    <property type="entry name" value="MEMBRANE PROTEIN"/>
    <property type="match status" value="1"/>
</dbReference>
<dbReference type="AlphaFoldDB" id="A0A1J5J160"/>
<protein>
    <recommendedName>
        <fullName evidence="9">Glycosyltransferase RgtA/B/C/D-like domain-containing protein</fullName>
    </recommendedName>
</protein>
<dbReference type="STRING" id="1817892.AUK40_01800"/>
<evidence type="ECO:0000256" key="7">
    <source>
        <dbReference type="ARBA" id="ARBA00023136"/>
    </source>
</evidence>
<evidence type="ECO:0000313" key="10">
    <source>
        <dbReference type="EMBL" id="OIP98262.1"/>
    </source>
</evidence>
<keyword evidence="3" id="KW-0328">Glycosyltransferase</keyword>
<dbReference type="Pfam" id="PF13231">
    <property type="entry name" value="PMT_2"/>
    <property type="match status" value="1"/>
</dbReference>
<keyword evidence="7 8" id="KW-0472">Membrane</keyword>
<comment type="subcellular location">
    <subcellularLocation>
        <location evidence="1">Cell membrane</location>
        <topology evidence="1">Multi-pass membrane protein</topology>
    </subcellularLocation>
</comment>
<comment type="caution">
    <text evidence="10">The sequence shown here is derived from an EMBL/GenBank/DDBJ whole genome shotgun (WGS) entry which is preliminary data.</text>
</comment>
<accession>A0A1J5J160</accession>
<keyword evidence="4" id="KW-0808">Transferase</keyword>
<keyword evidence="5 8" id="KW-0812">Transmembrane</keyword>
<feature type="transmembrane region" description="Helical" evidence="8">
    <location>
        <begin position="53"/>
        <end position="69"/>
    </location>
</feature>
<sequence length="453" mass="52218">ARNMMIGLYLLFAFSVFIVTRKYFGKTASLFALLLFILEPNMAAHGHLVNTDIPIAFFLFLTCVSWLEYLKSRRKFWLSITAFLFAFSQYAKFSAVALIPIMGGMALVYWFVIERISLKKLVLRLLSVILPGLFILAVTFAVIWIGYGMPFSVSHSVYDPANTDLPYWMNEGRFFQAFAVPAQFWKGYWLLTRDIFLKREAYLFGMFKKGGWWYYFPVAFLIKTPLPLIFTFLGGLAVSLARRRQVTPAMIAVLIPPLGFMAISMAGTMDIGLRHIFPVYPFVIIWAGYSAAFFLRFLRQQQRIAKTARQKSFVWFGALACAALMIWYLGGTISHYPRLLSYFNETVGTTNGWKALNDSNLDWGQNAGEFRDYLTAKGISQPNCTYFWSHEQLKYYGIRCNFINSYADFQSLREGSLYFIDAMDLKSPEWEWARTLPLVDRVGDTIFVFRKDS</sequence>
<dbReference type="InterPro" id="IPR050297">
    <property type="entry name" value="LipidA_mod_glycosyltrf_83"/>
</dbReference>
<feature type="transmembrane region" description="Helical" evidence="8">
    <location>
        <begin position="125"/>
        <end position="147"/>
    </location>
</feature>
<dbReference type="Proteomes" id="UP000183245">
    <property type="component" value="Unassembled WGS sequence"/>
</dbReference>
<feature type="non-terminal residue" evidence="10">
    <location>
        <position position="1"/>
    </location>
</feature>
<dbReference type="InterPro" id="IPR038731">
    <property type="entry name" value="RgtA/B/C-like"/>
</dbReference>
<feature type="domain" description="Glycosyltransferase RgtA/B/C/D-like" evidence="9">
    <location>
        <begin position="8"/>
        <end position="129"/>
    </location>
</feature>
<feature type="transmembrane region" description="Helical" evidence="8">
    <location>
        <begin position="249"/>
        <end position="267"/>
    </location>
</feature>
<evidence type="ECO:0000256" key="2">
    <source>
        <dbReference type="ARBA" id="ARBA00022475"/>
    </source>
</evidence>
<evidence type="ECO:0000256" key="6">
    <source>
        <dbReference type="ARBA" id="ARBA00022989"/>
    </source>
</evidence>
<evidence type="ECO:0000256" key="4">
    <source>
        <dbReference type="ARBA" id="ARBA00022679"/>
    </source>
</evidence>
<evidence type="ECO:0000256" key="5">
    <source>
        <dbReference type="ARBA" id="ARBA00022692"/>
    </source>
</evidence>
<dbReference type="GO" id="GO:0016763">
    <property type="term" value="F:pentosyltransferase activity"/>
    <property type="evidence" value="ECO:0007669"/>
    <property type="project" value="TreeGrafter"/>
</dbReference>
<feature type="transmembrane region" description="Helical" evidence="8">
    <location>
        <begin position="76"/>
        <end position="91"/>
    </location>
</feature>
<feature type="transmembrane region" description="Helical" evidence="8">
    <location>
        <begin position="212"/>
        <end position="237"/>
    </location>
</feature>
<evidence type="ECO:0000259" key="9">
    <source>
        <dbReference type="Pfam" id="PF13231"/>
    </source>
</evidence>
<evidence type="ECO:0000256" key="8">
    <source>
        <dbReference type="SAM" id="Phobius"/>
    </source>
</evidence>
<feature type="transmembrane region" description="Helical" evidence="8">
    <location>
        <begin position="313"/>
        <end position="330"/>
    </location>
</feature>
<dbReference type="GO" id="GO:0005886">
    <property type="term" value="C:plasma membrane"/>
    <property type="evidence" value="ECO:0007669"/>
    <property type="project" value="UniProtKB-SubCell"/>
</dbReference>
<evidence type="ECO:0000313" key="11">
    <source>
        <dbReference type="Proteomes" id="UP000183245"/>
    </source>
</evidence>
<reference evidence="10 11" key="1">
    <citation type="journal article" date="2016" name="Environ. Microbiol.">
        <title>Genomic resolution of a cold subsurface aquifer community provides metabolic insights for novel microbes adapted to high CO concentrations.</title>
        <authorList>
            <person name="Probst A.J."/>
            <person name="Castelle C.J."/>
            <person name="Singh A."/>
            <person name="Brown C.T."/>
            <person name="Anantharaman K."/>
            <person name="Sharon I."/>
            <person name="Hug L.A."/>
            <person name="Burstein D."/>
            <person name="Emerson J.B."/>
            <person name="Thomas B.C."/>
            <person name="Banfield J.F."/>
        </authorList>
    </citation>
    <scope>NUCLEOTIDE SEQUENCE [LARGE SCALE GENOMIC DNA]</scope>
    <source>
        <strain evidence="10">CG2_30_54_11</strain>
    </source>
</reference>
<dbReference type="EMBL" id="MNZT01000033">
    <property type="protein sequence ID" value="OIP98262.1"/>
    <property type="molecule type" value="Genomic_DNA"/>
</dbReference>
<evidence type="ECO:0000256" key="3">
    <source>
        <dbReference type="ARBA" id="ARBA00022676"/>
    </source>
</evidence>
<evidence type="ECO:0000256" key="1">
    <source>
        <dbReference type="ARBA" id="ARBA00004651"/>
    </source>
</evidence>
<gene>
    <name evidence="10" type="ORF">AUK40_01800</name>
</gene>
<feature type="transmembrane region" description="Helical" evidence="8">
    <location>
        <begin position="97"/>
        <end position="113"/>
    </location>
</feature>
<dbReference type="PANTHER" id="PTHR33908">
    <property type="entry name" value="MANNOSYLTRANSFERASE YKCB-RELATED"/>
    <property type="match status" value="1"/>
</dbReference>
<proteinExistence type="predicted"/>
<name>A0A1J5J160_9BACT</name>
<feature type="transmembrane region" description="Helical" evidence="8">
    <location>
        <begin position="279"/>
        <end position="298"/>
    </location>
</feature>
<organism evidence="10 11">
    <name type="scientific">Candidatus Wirthbacteria bacterium CG2_30_54_11</name>
    <dbReference type="NCBI Taxonomy" id="1817892"/>
    <lineage>
        <taxon>Bacteria</taxon>
        <taxon>Candidatus Wirthbacteria</taxon>
    </lineage>
</organism>
<dbReference type="GO" id="GO:0009103">
    <property type="term" value="P:lipopolysaccharide biosynthetic process"/>
    <property type="evidence" value="ECO:0007669"/>
    <property type="project" value="UniProtKB-ARBA"/>
</dbReference>